<evidence type="ECO:0000256" key="1">
    <source>
        <dbReference type="SAM" id="Phobius"/>
    </source>
</evidence>
<dbReference type="EMBL" id="FNID01000061">
    <property type="protein sequence ID" value="SDO14001.1"/>
    <property type="molecule type" value="Genomic_DNA"/>
</dbReference>
<dbReference type="Proteomes" id="UP000199182">
    <property type="component" value="Unassembled WGS sequence"/>
</dbReference>
<gene>
    <name evidence="2" type="ORF">SAMN05192585_1613</name>
</gene>
<evidence type="ECO:0000313" key="3">
    <source>
        <dbReference type="Proteomes" id="UP000199182"/>
    </source>
</evidence>
<dbReference type="RefSeq" id="WP_092643721.1">
    <property type="nucleotide sequence ID" value="NZ_FNID01000061.1"/>
</dbReference>
<keyword evidence="1" id="KW-0812">Transmembrane</keyword>
<dbReference type="AlphaFoldDB" id="A0A1H0H505"/>
<keyword evidence="1" id="KW-1133">Transmembrane helix</keyword>
<accession>A0A1H0H505</accession>
<name>A0A1H0H505_9FIRM</name>
<protein>
    <submittedName>
        <fullName evidence="2">Uncharacterized protein</fullName>
    </submittedName>
</protein>
<organism evidence="2 3">
    <name type="scientific">Acetanaerobacterium elongatum</name>
    <dbReference type="NCBI Taxonomy" id="258515"/>
    <lineage>
        <taxon>Bacteria</taxon>
        <taxon>Bacillati</taxon>
        <taxon>Bacillota</taxon>
        <taxon>Clostridia</taxon>
        <taxon>Eubacteriales</taxon>
        <taxon>Oscillospiraceae</taxon>
        <taxon>Acetanaerobacterium</taxon>
    </lineage>
</organism>
<proteinExistence type="predicted"/>
<feature type="transmembrane region" description="Helical" evidence="1">
    <location>
        <begin position="6"/>
        <end position="25"/>
    </location>
</feature>
<sequence>MKTLSSIATGVAVVAAIGAGAYVLGGGKQMRRIFKKTKLKKNAGMAIRAVSDFIDDLSSMSR</sequence>
<keyword evidence="3" id="KW-1185">Reference proteome</keyword>
<dbReference type="STRING" id="258515.SAMN05192585_1613"/>
<reference evidence="2 3" key="1">
    <citation type="submission" date="2016-10" db="EMBL/GenBank/DDBJ databases">
        <authorList>
            <person name="de Groot N.N."/>
        </authorList>
    </citation>
    <scope>NUCLEOTIDE SEQUENCE [LARGE SCALE GENOMIC DNA]</scope>
    <source>
        <strain evidence="2 3">CGMCC 1.5012</strain>
    </source>
</reference>
<evidence type="ECO:0000313" key="2">
    <source>
        <dbReference type="EMBL" id="SDO14001.1"/>
    </source>
</evidence>
<keyword evidence="1" id="KW-0472">Membrane</keyword>